<evidence type="ECO:0000256" key="4">
    <source>
        <dbReference type="ARBA" id="ARBA00022692"/>
    </source>
</evidence>
<feature type="transmembrane region" description="Helical" evidence="7">
    <location>
        <begin position="29"/>
        <end position="50"/>
    </location>
</feature>
<sequence>MGRKMKRKKKFNLKEFLIRNYQKLTRTQLYSFALLVLFLVINTYLVQHVIAEKLGATGSVIALINHCGIYFGLATVVLVALISQYDLKRIFALKIIVSYSVYLILSYSVEVALHINVLKYQVFDFAKNGFWQTNSIVFVSVLVASSLLFSTIRQWFDNKAVKRKTRPIGKLFEYLLHSSILTTFVLTDSKIPSTLYRTTWYLFDGIGKTGGGKYSLSQFWFVEFRMIGFSILLTLIGLFFVKGQIDLVKNRSSFSLAVMTSISLAILSNTGVQLGLGAGDLLVGYSIFPGGVVFPILCLVFLYISLYVLINRYWFTTILIVFSSVSFVVANAVKFSMRGEPILPSDLVWLSQPSVLFSFVDVSFMLIVIAVAVGLSVTYILGRRYIYTGKIIRSTIIRYLTLLALVLFGYKVYSIFDQKENGVISEKVPVITLLNNFQDTKWLGNSINARYRSLAFVWFNQLTTEVMIKPEGYSKEKMLEIEKKYSNQASEINQTRNEVIDQQTIIYVLSESFSDPSRIEGVTISRNPIPNIQDIKSKVTSGLMKSDGYGGGTANMEFQTLTGLPFYNISPTVSVLYSDVAPKMQPLISISDSFAPKNKEIIHFESKINYSRDVIYNRLDFDKFVSIDDKKEYNVGYQEIHVSDQSTYNAVLKDLNPKQSQFFSVITMQNHAPFIAGEPSDVTASGKGFSEDVNTRLTNYSRLLTFTDKATQDFLEKLSKIDKKITVVFYGDHLPGLYPESAFKNYPEGQYQTDYFIWSNFDAPKLDYPLVNSSDFSAMVFEQTNSKVSPYYALLTEVLKKASVDKKALEGEALEIAEDLKMVEYDLISGKGYLSKDFFKVPTAKN</sequence>
<feature type="transmembrane region" description="Helical" evidence="7">
    <location>
        <begin position="282"/>
        <end position="306"/>
    </location>
</feature>
<dbReference type="EC" id="3.1.6.-" evidence="9"/>
<comment type="pathway">
    <text evidence="2">Cell wall biogenesis; lipoteichoic acid biosynthesis.</text>
</comment>
<feature type="transmembrane region" description="Helical" evidence="7">
    <location>
        <begin position="396"/>
        <end position="416"/>
    </location>
</feature>
<protein>
    <submittedName>
        <fullName evidence="9">Arylsulfatase</fullName>
        <ecNumber evidence="9">3.1.6.-</ecNumber>
    </submittedName>
</protein>
<reference evidence="9 10" key="1">
    <citation type="submission" date="2010-12" db="EMBL/GenBank/DDBJ databases">
        <authorList>
            <person name="Muzny D."/>
            <person name="Qin X."/>
            <person name="Deng J."/>
            <person name="Jiang H."/>
            <person name="Liu Y."/>
            <person name="Qu J."/>
            <person name="Song X.-Z."/>
            <person name="Zhang L."/>
            <person name="Thornton R."/>
            <person name="Coyle M."/>
            <person name="Francisco L."/>
            <person name="Jackson L."/>
            <person name="Javaid M."/>
            <person name="Korchina V."/>
            <person name="Kovar C."/>
            <person name="Mata R."/>
            <person name="Mathew T."/>
            <person name="Ngo R."/>
            <person name="Nguyen L."/>
            <person name="Nguyen N."/>
            <person name="Okwuonu G."/>
            <person name="Ongeri F."/>
            <person name="Pham C."/>
            <person name="Simmons D."/>
            <person name="Wilczek-Boney K."/>
            <person name="Hale W."/>
            <person name="Jakkamsetti A."/>
            <person name="Pham P."/>
            <person name="Ruth R."/>
            <person name="San Lucas F."/>
            <person name="Warren J."/>
            <person name="Zhang J."/>
            <person name="Zhao Z."/>
            <person name="Zhou C."/>
            <person name="Zhu D."/>
            <person name="Lee S."/>
            <person name="Bess C."/>
            <person name="Blankenburg K."/>
            <person name="Forbes L."/>
            <person name="Fu Q."/>
            <person name="Gubbala S."/>
            <person name="Hirani K."/>
            <person name="Jayaseelan J.C."/>
            <person name="Lara F."/>
            <person name="Munidasa M."/>
            <person name="Palculict T."/>
            <person name="Patil S."/>
            <person name="Pu L.-L."/>
            <person name="Saada N."/>
            <person name="Tang L."/>
            <person name="Weissenberger G."/>
            <person name="Zhu Y."/>
            <person name="Hemphill L."/>
            <person name="Shang Y."/>
            <person name="Youmans B."/>
            <person name="Ayvaz T."/>
            <person name="Ross M."/>
            <person name="Santibanez J."/>
            <person name="Aqrawi P."/>
            <person name="Gross S."/>
            <person name="Joshi V."/>
            <person name="Fowler G."/>
            <person name="Nazareth L."/>
            <person name="Reid J."/>
            <person name="Worley K."/>
            <person name="Petrosino J."/>
            <person name="Highlander S."/>
            <person name="Gibbs R."/>
        </authorList>
    </citation>
    <scope>NUCLEOTIDE SEQUENCE [LARGE SCALE GENOMIC DNA]</scope>
    <source>
        <strain evidence="9 10">ATCC 700641</strain>
    </source>
</reference>
<dbReference type="GO" id="GO:0016787">
    <property type="term" value="F:hydrolase activity"/>
    <property type="evidence" value="ECO:0007669"/>
    <property type="project" value="UniProtKB-KW"/>
</dbReference>
<keyword evidence="10" id="KW-1185">Reference proteome</keyword>
<dbReference type="CDD" id="cd16015">
    <property type="entry name" value="LTA_synthase"/>
    <property type="match status" value="1"/>
</dbReference>
<evidence type="ECO:0000256" key="1">
    <source>
        <dbReference type="ARBA" id="ARBA00004651"/>
    </source>
</evidence>
<dbReference type="eggNOG" id="COG1368">
    <property type="taxonomic scope" value="Bacteria"/>
</dbReference>
<gene>
    <name evidence="9" type="ORF">HMPREF9421_1133</name>
</gene>
<keyword evidence="5 7" id="KW-1133">Transmembrane helix</keyword>
<dbReference type="PANTHER" id="PTHR47371:SF3">
    <property type="entry name" value="PHOSPHOGLYCEROL TRANSFERASE I"/>
    <property type="match status" value="1"/>
</dbReference>
<feature type="domain" description="Sulfatase N-terminal" evidence="8">
    <location>
        <begin position="503"/>
        <end position="784"/>
    </location>
</feature>
<dbReference type="InterPro" id="IPR050448">
    <property type="entry name" value="OpgB/LTA_synthase_biosynth"/>
</dbReference>
<keyword evidence="4 7" id="KW-0812">Transmembrane</keyword>
<organism evidence="9 10">
    <name type="scientific">Streptococcus australis ATCC 700641</name>
    <dbReference type="NCBI Taxonomy" id="888833"/>
    <lineage>
        <taxon>Bacteria</taxon>
        <taxon>Bacillati</taxon>
        <taxon>Bacillota</taxon>
        <taxon>Bacilli</taxon>
        <taxon>Lactobacillales</taxon>
        <taxon>Streptococcaceae</taxon>
        <taxon>Streptococcus</taxon>
    </lineage>
</organism>
<dbReference type="SUPFAM" id="SSF53649">
    <property type="entry name" value="Alkaline phosphatase-like"/>
    <property type="match status" value="1"/>
</dbReference>
<evidence type="ECO:0000259" key="8">
    <source>
        <dbReference type="Pfam" id="PF00884"/>
    </source>
</evidence>
<evidence type="ECO:0000256" key="5">
    <source>
        <dbReference type="ARBA" id="ARBA00022989"/>
    </source>
</evidence>
<keyword evidence="6 7" id="KW-0472">Membrane</keyword>
<keyword evidence="9" id="KW-0378">Hydrolase</keyword>
<proteinExistence type="predicted"/>
<dbReference type="EMBL" id="AEQR01000019">
    <property type="protein sequence ID" value="EFV99025.1"/>
    <property type="molecule type" value="Genomic_DNA"/>
</dbReference>
<evidence type="ECO:0000313" key="9">
    <source>
        <dbReference type="EMBL" id="EFV99025.1"/>
    </source>
</evidence>
<evidence type="ECO:0000256" key="6">
    <source>
        <dbReference type="ARBA" id="ARBA00023136"/>
    </source>
</evidence>
<feature type="transmembrane region" description="Helical" evidence="7">
    <location>
        <begin position="253"/>
        <end position="276"/>
    </location>
</feature>
<dbReference type="AlphaFoldDB" id="E7SAB6"/>
<name>E7SAB6_9STRE</name>
<evidence type="ECO:0000313" key="10">
    <source>
        <dbReference type="Proteomes" id="UP000002814"/>
    </source>
</evidence>
<dbReference type="Gene3D" id="3.40.720.10">
    <property type="entry name" value="Alkaline Phosphatase, subunit A"/>
    <property type="match status" value="1"/>
</dbReference>
<feature type="transmembrane region" description="Helical" evidence="7">
    <location>
        <begin position="171"/>
        <end position="187"/>
    </location>
</feature>
<feature type="transmembrane region" description="Helical" evidence="7">
    <location>
        <begin position="90"/>
        <end position="109"/>
    </location>
</feature>
<feature type="transmembrane region" description="Helical" evidence="7">
    <location>
        <begin position="129"/>
        <end position="150"/>
    </location>
</feature>
<dbReference type="PANTHER" id="PTHR47371">
    <property type="entry name" value="LIPOTEICHOIC ACID SYNTHASE"/>
    <property type="match status" value="1"/>
</dbReference>
<comment type="subcellular location">
    <subcellularLocation>
        <location evidence="1">Cell membrane</location>
        <topology evidence="1">Multi-pass membrane protein</topology>
    </subcellularLocation>
</comment>
<dbReference type="Pfam" id="PF00884">
    <property type="entry name" value="Sulfatase"/>
    <property type="match status" value="1"/>
</dbReference>
<comment type="caution">
    <text evidence="9">The sequence shown here is derived from an EMBL/GenBank/DDBJ whole genome shotgun (WGS) entry which is preliminary data.</text>
</comment>
<feature type="transmembrane region" description="Helical" evidence="7">
    <location>
        <begin position="219"/>
        <end position="241"/>
    </location>
</feature>
<dbReference type="GO" id="GO:0005886">
    <property type="term" value="C:plasma membrane"/>
    <property type="evidence" value="ECO:0007669"/>
    <property type="project" value="UniProtKB-SubCell"/>
</dbReference>
<keyword evidence="3" id="KW-1003">Cell membrane</keyword>
<evidence type="ECO:0000256" key="3">
    <source>
        <dbReference type="ARBA" id="ARBA00022475"/>
    </source>
</evidence>
<feature type="transmembrane region" description="Helical" evidence="7">
    <location>
        <begin position="62"/>
        <end position="83"/>
    </location>
</feature>
<accession>E7SAB6</accession>
<feature type="transmembrane region" description="Helical" evidence="7">
    <location>
        <begin position="355"/>
        <end position="375"/>
    </location>
</feature>
<evidence type="ECO:0000256" key="7">
    <source>
        <dbReference type="SAM" id="Phobius"/>
    </source>
</evidence>
<dbReference type="InterPro" id="IPR017850">
    <property type="entry name" value="Alkaline_phosphatase_core_sf"/>
</dbReference>
<dbReference type="InterPro" id="IPR000917">
    <property type="entry name" value="Sulfatase_N"/>
</dbReference>
<dbReference type="Proteomes" id="UP000002814">
    <property type="component" value="Unassembled WGS sequence"/>
</dbReference>
<dbReference type="HOGENOM" id="CLU_014385_0_1_9"/>
<feature type="transmembrane region" description="Helical" evidence="7">
    <location>
        <begin position="313"/>
        <end position="335"/>
    </location>
</feature>
<evidence type="ECO:0000256" key="2">
    <source>
        <dbReference type="ARBA" id="ARBA00004936"/>
    </source>
</evidence>